<feature type="coiled-coil region" evidence="1">
    <location>
        <begin position="122"/>
        <end position="149"/>
    </location>
</feature>
<proteinExistence type="predicted"/>
<feature type="domain" description="Nudix hydrolase" evidence="2">
    <location>
        <begin position="5"/>
        <end position="133"/>
    </location>
</feature>
<dbReference type="SUPFAM" id="SSF55811">
    <property type="entry name" value="Nudix"/>
    <property type="match status" value="1"/>
</dbReference>
<accession>A0A1F8B6Z3</accession>
<dbReference type="STRING" id="1802516.A3A75_03140"/>
<keyword evidence="1" id="KW-0175">Coiled coil</keyword>
<evidence type="ECO:0000313" key="4">
    <source>
        <dbReference type="Proteomes" id="UP000179018"/>
    </source>
</evidence>
<dbReference type="Gene3D" id="3.90.79.10">
    <property type="entry name" value="Nucleoside Triphosphate Pyrophosphohydrolase"/>
    <property type="match status" value="1"/>
</dbReference>
<dbReference type="PROSITE" id="PS51462">
    <property type="entry name" value="NUDIX"/>
    <property type="match status" value="1"/>
</dbReference>
<dbReference type="InterPro" id="IPR000086">
    <property type="entry name" value="NUDIX_hydrolase_dom"/>
</dbReference>
<gene>
    <name evidence="3" type="ORF">A3A75_03140</name>
</gene>
<protein>
    <recommendedName>
        <fullName evidence="2">Nudix hydrolase domain-containing protein</fullName>
    </recommendedName>
</protein>
<dbReference type="EMBL" id="MGHC01000026">
    <property type="protein sequence ID" value="OGM59185.1"/>
    <property type="molecule type" value="Genomic_DNA"/>
</dbReference>
<organism evidence="3 4">
    <name type="scientific">Candidatus Woesebacteria bacterium RIFCSPLOWO2_01_FULL_39_10</name>
    <dbReference type="NCBI Taxonomy" id="1802516"/>
    <lineage>
        <taxon>Bacteria</taxon>
        <taxon>Candidatus Woeseibacteriota</taxon>
    </lineage>
</organism>
<dbReference type="InterPro" id="IPR015797">
    <property type="entry name" value="NUDIX_hydrolase-like_dom_sf"/>
</dbReference>
<evidence type="ECO:0000313" key="3">
    <source>
        <dbReference type="EMBL" id="OGM59185.1"/>
    </source>
</evidence>
<comment type="caution">
    <text evidence="3">The sequence shown here is derived from an EMBL/GenBank/DDBJ whole genome shotgun (WGS) entry which is preliminary data.</text>
</comment>
<evidence type="ECO:0000259" key="2">
    <source>
        <dbReference type="PROSITE" id="PS51462"/>
    </source>
</evidence>
<reference evidence="3 4" key="1">
    <citation type="journal article" date="2016" name="Nat. Commun.">
        <title>Thousands of microbial genomes shed light on interconnected biogeochemical processes in an aquifer system.</title>
        <authorList>
            <person name="Anantharaman K."/>
            <person name="Brown C.T."/>
            <person name="Hug L.A."/>
            <person name="Sharon I."/>
            <person name="Castelle C.J."/>
            <person name="Probst A.J."/>
            <person name="Thomas B.C."/>
            <person name="Singh A."/>
            <person name="Wilkins M.J."/>
            <person name="Karaoz U."/>
            <person name="Brodie E.L."/>
            <person name="Williams K.H."/>
            <person name="Hubbard S.S."/>
            <person name="Banfield J.F."/>
        </authorList>
    </citation>
    <scope>NUCLEOTIDE SEQUENCE [LARGE SCALE GENOMIC DNA]</scope>
</reference>
<dbReference type="Proteomes" id="UP000179018">
    <property type="component" value="Unassembled WGS sequence"/>
</dbReference>
<name>A0A1F8B6Z3_9BACT</name>
<dbReference type="AlphaFoldDB" id="A0A1F8B6Z3"/>
<sequence>MFNKNLVLISGACTFREVKGQNRWFLIKLPDLEEWEIPKVLVRKGESSVRAALRMMGEKGGMTTRVLEEAGRAGGVTTINGRTFPQRHIYYLMVAKSMAGEAIGFEKYKWFEYKQALKQLSSKRERSMLKAAKETLEKWRKERQKKKTS</sequence>
<evidence type="ECO:0000256" key="1">
    <source>
        <dbReference type="SAM" id="Coils"/>
    </source>
</evidence>